<accession>A0A1E1MWQ0</accession>
<keyword evidence="2" id="KW-1185">Reference proteome</keyword>
<sequence length="194" mass="21713">MPRAQPCASSTSNPPNIATSTNLYDLCEAPSYDSSSIYTYKKRTRRPNTREPSILDRLGFPEYKKTSGSALAEDTIRDTIKSNTIKEETGSGLIKLSPLSTPIRFVTPASSLLIIRFTNFATTKYTIITRKYEINYNYTTLDEFLAISDHEFRNIATKQNLNKKATTTTILVKVLGILKRETHFGAKRAAKSSS</sequence>
<name>A0A1E1MWQ0_RHYSE</name>
<proteinExistence type="predicted"/>
<dbReference type="EMBL" id="FJVC01000891">
    <property type="protein sequence ID" value="CZT53500.1"/>
    <property type="molecule type" value="Genomic_DNA"/>
</dbReference>
<evidence type="ECO:0000313" key="2">
    <source>
        <dbReference type="Proteomes" id="UP000177625"/>
    </source>
</evidence>
<organism evidence="1 2">
    <name type="scientific">Rhynchosporium secalis</name>
    <name type="common">Barley scald fungus</name>
    <dbReference type="NCBI Taxonomy" id="38038"/>
    <lineage>
        <taxon>Eukaryota</taxon>
        <taxon>Fungi</taxon>
        <taxon>Dikarya</taxon>
        <taxon>Ascomycota</taxon>
        <taxon>Pezizomycotina</taxon>
        <taxon>Leotiomycetes</taxon>
        <taxon>Helotiales</taxon>
        <taxon>Ploettnerulaceae</taxon>
        <taxon>Rhynchosporium</taxon>
    </lineage>
</organism>
<gene>
    <name evidence="1" type="ORF">RSE6_15108</name>
</gene>
<evidence type="ECO:0000313" key="1">
    <source>
        <dbReference type="EMBL" id="CZT53500.1"/>
    </source>
</evidence>
<dbReference type="AlphaFoldDB" id="A0A1E1MWQ0"/>
<protein>
    <submittedName>
        <fullName evidence="1">Uncharacterized protein</fullName>
    </submittedName>
</protein>
<dbReference type="Proteomes" id="UP000177625">
    <property type="component" value="Unassembled WGS sequence"/>
</dbReference>
<reference evidence="2" key="1">
    <citation type="submission" date="2016-03" db="EMBL/GenBank/DDBJ databases">
        <authorList>
            <person name="Guldener U."/>
        </authorList>
    </citation>
    <scope>NUCLEOTIDE SEQUENCE [LARGE SCALE GENOMIC DNA]</scope>
</reference>